<name>A0A090QPT8_9GAMM</name>
<dbReference type="EMBL" id="BBMN01000002">
    <property type="protein sequence ID" value="GAL03839.1"/>
    <property type="molecule type" value="Genomic_DNA"/>
</dbReference>
<dbReference type="eggNOG" id="COG0457">
    <property type="taxonomic scope" value="Bacteria"/>
</dbReference>
<dbReference type="PANTHER" id="PTHR44749:SF1">
    <property type="entry name" value="TETRATRICOPEPTIDE-LIKE HELICAL DOMAIN-CONTAINING PROTEIN"/>
    <property type="match status" value="1"/>
</dbReference>
<reference evidence="3 4" key="1">
    <citation type="journal article" date="2014" name="Genome Announc.">
        <title>Draft Genome Sequences of Two Vibrionaceae Species, Vibrio ponticus C121 and Photobacterium aphoticum C119, Isolated as Coral Reef Microbiota.</title>
        <authorList>
            <person name="Al-saari N."/>
            <person name="Meirelles P.M."/>
            <person name="Mino S."/>
            <person name="Suda W."/>
            <person name="Oshima K."/>
            <person name="Hattori M."/>
            <person name="Ohkuma M."/>
            <person name="Thompson F.L."/>
            <person name="Gomez-Gil B."/>
            <person name="Sawabe T."/>
            <person name="Sawabe T."/>
        </authorList>
    </citation>
    <scope>NUCLEOTIDE SEQUENCE [LARGE SCALE GENOMIC DNA]</scope>
    <source>
        <strain evidence="3 4">JCM 19237</strain>
    </source>
</reference>
<dbReference type="Pfam" id="PF13432">
    <property type="entry name" value="TPR_16"/>
    <property type="match status" value="1"/>
</dbReference>
<dbReference type="SUPFAM" id="SSF48452">
    <property type="entry name" value="TPR-like"/>
    <property type="match status" value="2"/>
</dbReference>
<feature type="repeat" description="TPR" evidence="1">
    <location>
        <begin position="109"/>
        <end position="142"/>
    </location>
</feature>
<dbReference type="Gene3D" id="1.25.40.10">
    <property type="entry name" value="Tetratricopeptide repeat domain"/>
    <property type="match status" value="1"/>
</dbReference>
<dbReference type="Proteomes" id="UP000029227">
    <property type="component" value="Unassembled WGS sequence"/>
</dbReference>
<evidence type="ECO:0000256" key="1">
    <source>
        <dbReference type="PROSITE-ProRule" id="PRU00339"/>
    </source>
</evidence>
<feature type="domain" description="Bacterial transcriptional activator" evidence="2">
    <location>
        <begin position="246"/>
        <end position="304"/>
    </location>
</feature>
<dbReference type="PROSITE" id="PS50005">
    <property type="entry name" value="TPR"/>
    <property type="match status" value="2"/>
</dbReference>
<dbReference type="InterPro" id="IPR019734">
    <property type="entry name" value="TPR_rpt"/>
</dbReference>
<dbReference type="Pfam" id="PF13181">
    <property type="entry name" value="TPR_8"/>
    <property type="match status" value="1"/>
</dbReference>
<feature type="repeat" description="TPR" evidence="1">
    <location>
        <begin position="75"/>
        <end position="108"/>
    </location>
</feature>
<protein>
    <submittedName>
        <fullName evidence="3">TPR domain protein</fullName>
    </submittedName>
</protein>
<gene>
    <name evidence="3" type="ORF">JCM19237_6733</name>
</gene>
<keyword evidence="1" id="KW-0802">TPR repeat</keyword>
<dbReference type="STRING" id="754436.JCM19237_6733"/>
<dbReference type="GO" id="GO:0045892">
    <property type="term" value="P:negative regulation of DNA-templated transcription"/>
    <property type="evidence" value="ECO:0007669"/>
    <property type="project" value="InterPro"/>
</dbReference>
<evidence type="ECO:0000313" key="4">
    <source>
        <dbReference type="Proteomes" id="UP000029227"/>
    </source>
</evidence>
<evidence type="ECO:0000259" key="2">
    <source>
        <dbReference type="Pfam" id="PF03704"/>
    </source>
</evidence>
<accession>A0A090QPT8</accession>
<comment type="caution">
    <text evidence="3">The sequence shown here is derived from an EMBL/GenBank/DDBJ whole genome shotgun (WGS) entry which is preliminary data.</text>
</comment>
<dbReference type="AlphaFoldDB" id="A0A090QPT8"/>
<dbReference type="InterPro" id="IPR011990">
    <property type="entry name" value="TPR-like_helical_dom_sf"/>
</dbReference>
<proteinExistence type="predicted"/>
<dbReference type="SMART" id="SM00028">
    <property type="entry name" value="TPR"/>
    <property type="match status" value="6"/>
</dbReference>
<dbReference type="PANTHER" id="PTHR44749">
    <property type="entry name" value="SUPPRESSOR OF RPS4-RLD 1"/>
    <property type="match status" value="1"/>
</dbReference>
<sequence>MFLRAQFSKVSEQHDDNKTDWLEHESMTLVMSDLFVNLELNKAQVQFLFETLMAAQMCQLAMVVSNHFKAQLSDDEFKTQCGLVYQQLGDYDMAKSMLEEAIEINPANPMLICHLGFNHLFMGESDKATNLFKRATEIAPEFIAGYQNLAGLYYQAGDFELAANYAEQAYACDKSLVSTYVTAISAYLVLGNKDKAEQWINAAIDNQVSSIELVRLAGISAHQHGRLDEALEALDHYLAINPSSYDVLNIRTRVKVDLGQYQDLEADLKQLLSFEPHDEWCLEQLFLCYFHSQQWADAQRVMVELSRLTRHYKITYREQINTINKHLSLNVLEIS</sequence>
<dbReference type="InterPro" id="IPR044650">
    <property type="entry name" value="SRFR1-like"/>
</dbReference>
<dbReference type="Pfam" id="PF03704">
    <property type="entry name" value="BTAD"/>
    <property type="match status" value="1"/>
</dbReference>
<evidence type="ECO:0000313" key="3">
    <source>
        <dbReference type="EMBL" id="GAL03839.1"/>
    </source>
</evidence>
<organism evidence="3 4">
    <name type="scientific">Photobacterium aphoticum</name>
    <dbReference type="NCBI Taxonomy" id="754436"/>
    <lineage>
        <taxon>Bacteria</taxon>
        <taxon>Pseudomonadati</taxon>
        <taxon>Pseudomonadota</taxon>
        <taxon>Gammaproteobacteria</taxon>
        <taxon>Vibrionales</taxon>
        <taxon>Vibrionaceae</taxon>
        <taxon>Photobacterium</taxon>
    </lineage>
</organism>
<dbReference type="InterPro" id="IPR005158">
    <property type="entry name" value="BTAD"/>
</dbReference>